<evidence type="ECO:0000256" key="3">
    <source>
        <dbReference type="SAM" id="SignalP"/>
    </source>
</evidence>
<dbReference type="SUPFAM" id="SSF57184">
    <property type="entry name" value="Growth factor receptor domain"/>
    <property type="match status" value="4"/>
</dbReference>
<feature type="chain" id="PRO_5043504926" description="TNFR-Cys domain-containing protein" evidence="3">
    <location>
        <begin position="17"/>
        <end position="1965"/>
    </location>
</feature>
<name>A0AAU9JBJ6_9CILI</name>
<keyword evidence="6" id="KW-1185">Reference proteome</keyword>
<dbReference type="Gene3D" id="2.60.120.200">
    <property type="match status" value="1"/>
</dbReference>
<feature type="transmembrane region" description="Helical" evidence="2">
    <location>
        <begin position="1737"/>
        <end position="1758"/>
    </location>
</feature>
<dbReference type="CDD" id="cd00064">
    <property type="entry name" value="FU"/>
    <property type="match status" value="2"/>
</dbReference>
<dbReference type="InterPro" id="IPR000742">
    <property type="entry name" value="EGF"/>
</dbReference>
<evidence type="ECO:0000256" key="1">
    <source>
        <dbReference type="ARBA" id="ARBA00023157"/>
    </source>
</evidence>
<dbReference type="InterPro" id="IPR013320">
    <property type="entry name" value="ConA-like_dom_sf"/>
</dbReference>
<proteinExistence type="predicted"/>
<dbReference type="PROSITE" id="PS00652">
    <property type="entry name" value="TNFR_NGFR_1"/>
    <property type="match status" value="1"/>
</dbReference>
<accession>A0AAU9JBJ6</accession>
<gene>
    <name evidence="5" type="ORF">BSTOLATCC_MIC29596</name>
</gene>
<dbReference type="SMART" id="SM00181">
    <property type="entry name" value="EGF"/>
    <property type="match status" value="5"/>
</dbReference>
<dbReference type="SMART" id="SM00261">
    <property type="entry name" value="FU"/>
    <property type="match status" value="4"/>
</dbReference>
<dbReference type="SUPFAM" id="SSF49899">
    <property type="entry name" value="Concanavalin A-like lectins/glucanases"/>
    <property type="match status" value="3"/>
</dbReference>
<reference evidence="5" key="1">
    <citation type="submission" date="2021-09" db="EMBL/GenBank/DDBJ databases">
        <authorList>
            <consortium name="AG Swart"/>
            <person name="Singh M."/>
            <person name="Singh A."/>
            <person name="Seah K."/>
            <person name="Emmerich C."/>
        </authorList>
    </citation>
    <scope>NUCLEOTIDE SEQUENCE</scope>
    <source>
        <strain evidence="5">ATCC30299</strain>
    </source>
</reference>
<sequence length="1965" mass="219706">MIELSIILVLFEFVSGSCPERYANFSSSCYICLPSQKNLADRLCVDVCPTGSFEYSSCSGTKFCSTPQGSIFTIDISHSKDSVQTFTRDSDLFIDNGLPKLPILQNNNLFYFESNKTIESSENYIPSFSFSFNLWIKPLDQGNIIRVESSIGSHIKIEARENIYIFILTVSNLLNKDALEEIFIETSPYQNLWQALSFQFEQVNCNIIELMVKINDEISVRSFLNVEISFPNELYKWTIGSVDEVSSFKGFIYWLEARNNLEVNFPQLFSKLEYSENSYRGEFSCKNCVPVYLPEPKSSQTNHSRKLQSCFTGCLACSSSLFNDCTSCNPGLVQFNYFCLNDCPTGKSLSSIQCIGPDLGFGFDLTNSLILSQIGVWDIGNNNANIYPNFDVNDPKPAINRGYYFKVSDRISTSGVIAPSFALSLWLKIINSGFILVKSSMSDYLVVKEDSDIIEVSILMTDGIPYVSTSTNVCKQWCNLEISAEPGALGSTLIRIFINGSQSSIQNAMMAAFFDSINAGLYVGSDVNYSNGFEGFISKLQIYQDSSYVGSDIHYTCTGTCSECPSNSLCLSECGFTKFPEDCDTCDFSCTEGCKSSGACSLCKNKECYECSSYTNTCISCKTNAEFVGTDCKCKSGFGWYSNSQSCKACEVLNCDLCVDDNTVCTKCYSPYFYIKNVCITFCPTGYTASNGACIQDSALNGFVFDLKPLKIEDVVYDLQSNIPVVTGVNNEFYPNYDATDPYAAIERGYYFTGSSLMMAPPNWNNASPLLTISPEFTILMWYYPINDGWIFSKQDLSRNIHIAVGVSSKQPAISMRLQDGSAYLMPGPTTITLSQWSFTIFYSTTDWNNENIFINTNTNIDDWSGISGAFFVDLESSFTILFGAKYDSSGNFAEFFNGFLWEFKIYNKIPTELLYSSCTYLSGTSSFCPLELSGNCIPDCSIDDYPDNGSCSDCSANCLSGCKQNGSCNLCMDPLCYKCNDYGSGCNLCKDNASLSIGSCICDFGYIYEANSERCMQTTTTISCDISCTTCSDAYYNSCITCASNHYSFAGLCLRYCPRGYYADSYETCQLIDSIIFELDLNTLNGVVYDKKYLIPAITGSTQNFYKNYDLDDPLPAYLRGFYFNGISSLLNLPDFGSYTSPVLLIGPIFTFSLWINPESNNSVLFSKKNNSLSSYLSISLSNGYPKVLINLAHGALFSFTCQSSLSLFQWNHLAIVSDYDGSNTVITCIVNTIQNSNGNSPGYFNDISTNMRVTIGSDSSSLTSGSSYYKGFIYHIHIYSIANYNTDLSIASCTEDCLSCPLSHNCIPNCPIYEYWLGPSYKSCTDCSSSCLTCKDESLLCNLCSNKICNICNDYSEDSCLSCIENAHNPENCICNENYGWNSTYENCNEITGHYTGTDGNLYPCPDLCLACSSSNLCAACVENAIIVDGLCKCNDGYRSDSQSCTKMLFSAYLSVKKDNSLVLTFSEELSTNISTSDINIFINAKNIAFTMESSSLATFYITIKIDDHITKGTEVILHFIDNIHIRSKQRAYLITNNLNGILFEYYPDTSSDDANSIILQTTATVQSAVSASLVLALLSGNLSSFWNFLNFLTLLSYLPLSGIDFSQKIRYFFQNLLSFNLFPNIFEWFVDENNGGKPYKNAYEAGFETDLLFLNSGSDFTAILLLIIAIPFVYYFSNCSCKYIAQKIEKILKSYKFAIFLRFWIQIYLEIGISSLICLTTYENWNIVQYFNKVLSVILTLFLFITPILFPIFCWKNEGHIIGRDKSFLSIWDPFFYEFKNDQGFMSTQFYTVFFLRRLVYIFTLIILKDYPSAEVTINIVHSLLNTLYLIRYWPYNDILVQVGNLIAEIGIVIVMCFTGAFLFDMDHNALVNIEYAIIWTVNSIIAVNLICSTIISVRDIWKIIKDNFIPKKNTEINKDINTLGNATVTNEAITLEGVGASKIVEGRLKKGLKNKMKVITI</sequence>
<dbReference type="InterPro" id="IPR001368">
    <property type="entry name" value="TNFR/NGFR_Cys_rich_reg"/>
</dbReference>
<keyword evidence="2" id="KW-1133">Transmembrane helix</keyword>
<keyword evidence="1" id="KW-1015">Disulfide bond</keyword>
<dbReference type="Gene3D" id="2.10.220.10">
    <property type="entry name" value="Hormone Receptor, Insulin-like Growth Factor Receptor 1, Chain A, domain 2"/>
    <property type="match status" value="2"/>
</dbReference>
<dbReference type="InterPro" id="IPR009030">
    <property type="entry name" value="Growth_fac_rcpt_cys_sf"/>
</dbReference>
<keyword evidence="2" id="KW-0472">Membrane</keyword>
<comment type="caution">
    <text evidence="5">The sequence shown here is derived from an EMBL/GenBank/DDBJ whole genome shotgun (WGS) entry which is preliminary data.</text>
</comment>
<keyword evidence="3" id="KW-0732">Signal</keyword>
<dbReference type="Proteomes" id="UP001162131">
    <property type="component" value="Unassembled WGS sequence"/>
</dbReference>
<dbReference type="InterPro" id="IPR006212">
    <property type="entry name" value="Furin_repeat"/>
</dbReference>
<feature type="transmembrane region" description="Helical" evidence="2">
    <location>
        <begin position="1663"/>
        <end position="1679"/>
    </location>
</feature>
<dbReference type="Pfam" id="PF13385">
    <property type="entry name" value="Laminin_G_3"/>
    <property type="match status" value="1"/>
</dbReference>
<feature type="transmembrane region" description="Helical" evidence="2">
    <location>
        <begin position="1879"/>
        <end position="1901"/>
    </location>
</feature>
<dbReference type="EMBL" id="CAJZBQ010000029">
    <property type="protein sequence ID" value="CAG9321677.1"/>
    <property type="molecule type" value="Genomic_DNA"/>
</dbReference>
<feature type="transmembrane region" description="Helical" evidence="2">
    <location>
        <begin position="1700"/>
        <end position="1725"/>
    </location>
</feature>
<protein>
    <recommendedName>
        <fullName evidence="4">TNFR-Cys domain-containing protein</fullName>
    </recommendedName>
</protein>
<dbReference type="PANTHER" id="PTHR23275">
    <property type="entry name" value="CABRIOLET.-RELATED"/>
    <property type="match status" value="1"/>
</dbReference>
<evidence type="ECO:0000313" key="5">
    <source>
        <dbReference type="EMBL" id="CAG9321677.1"/>
    </source>
</evidence>
<evidence type="ECO:0000256" key="2">
    <source>
        <dbReference type="SAM" id="Phobius"/>
    </source>
</evidence>
<dbReference type="InterPro" id="IPR052798">
    <property type="entry name" value="Giardia_VSA"/>
</dbReference>
<keyword evidence="2" id="KW-0812">Transmembrane</keyword>
<organism evidence="5 6">
    <name type="scientific">Blepharisma stoltei</name>
    <dbReference type="NCBI Taxonomy" id="1481888"/>
    <lineage>
        <taxon>Eukaryota</taxon>
        <taxon>Sar</taxon>
        <taxon>Alveolata</taxon>
        <taxon>Ciliophora</taxon>
        <taxon>Postciliodesmatophora</taxon>
        <taxon>Heterotrichea</taxon>
        <taxon>Heterotrichida</taxon>
        <taxon>Blepharismidae</taxon>
        <taxon>Blepharisma</taxon>
    </lineage>
</organism>
<feature type="transmembrane region" description="Helical" evidence="2">
    <location>
        <begin position="1846"/>
        <end position="1867"/>
    </location>
</feature>
<feature type="signal peptide" evidence="3">
    <location>
        <begin position="1"/>
        <end position="16"/>
    </location>
</feature>
<feature type="domain" description="TNFR-Cys" evidence="4">
    <location>
        <begin position="570"/>
        <end position="608"/>
    </location>
</feature>
<evidence type="ECO:0000259" key="4">
    <source>
        <dbReference type="PROSITE" id="PS00652"/>
    </source>
</evidence>
<evidence type="ECO:0000313" key="6">
    <source>
        <dbReference type="Proteomes" id="UP001162131"/>
    </source>
</evidence>